<name>A0A6C0HXQ0_9ZZZZ</name>
<evidence type="ECO:0000313" key="1">
    <source>
        <dbReference type="EMBL" id="QHT84987.1"/>
    </source>
</evidence>
<proteinExistence type="predicted"/>
<dbReference type="AlphaFoldDB" id="A0A6C0HXQ0"/>
<dbReference type="EMBL" id="MN740029">
    <property type="protein sequence ID" value="QHT84987.1"/>
    <property type="molecule type" value="Genomic_DNA"/>
</dbReference>
<dbReference type="InterPro" id="IPR003795">
    <property type="entry name" value="DUF192"/>
</dbReference>
<protein>
    <recommendedName>
        <fullName evidence="2">DUF192 domain-containing protein</fullName>
    </recommendedName>
</protein>
<evidence type="ECO:0008006" key="2">
    <source>
        <dbReference type="Google" id="ProtNLM"/>
    </source>
</evidence>
<organism evidence="1">
    <name type="scientific">viral metagenome</name>
    <dbReference type="NCBI Taxonomy" id="1070528"/>
    <lineage>
        <taxon>unclassified sequences</taxon>
        <taxon>metagenomes</taxon>
        <taxon>organismal metagenomes</taxon>
    </lineage>
</organism>
<dbReference type="Gene3D" id="2.60.120.1140">
    <property type="entry name" value="Protein of unknown function DUF192"/>
    <property type="match status" value="1"/>
</dbReference>
<sequence>MSTRTTTTTINITINKHVFKAKVVKNKREIIKGMMNATFDNSFDAMLFVKPNASDHLEQHFWMKNCIIPLDVIFIHMGKVTGIQHNCPPCYQKDCPMYTGFGDLVLEVAGGTCKSLRIRKGNNVIIETEAK</sequence>
<dbReference type="InterPro" id="IPR038695">
    <property type="entry name" value="Saro_0823-like_sf"/>
</dbReference>
<dbReference type="PANTHER" id="PTHR37953">
    <property type="entry name" value="UPF0127 PROTEIN MJ1496"/>
    <property type="match status" value="1"/>
</dbReference>
<dbReference type="PANTHER" id="PTHR37953:SF1">
    <property type="entry name" value="UPF0127 PROTEIN MJ1496"/>
    <property type="match status" value="1"/>
</dbReference>
<dbReference type="Pfam" id="PF02643">
    <property type="entry name" value="DUF192"/>
    <property type="match status" value="1"/>
</dbReference>
<accession>A0A6C0HXQ0</accession>
<reference evidence="1" key="1">
    <citation type="journal article" date="2020" name="Nature">
        <title>Giant virus diversity and host interactions through global metagenomics.</title>
        <authorList>
            <person name="Schulz F."/>
            <person name="Roux S."/>
            <person name="Paez-Espino D."/>
            <person name="Jungbluth S."/>
            <person name="Walsh D.A."/>
            <person name="Denef V.J."/>
            <person name="McMahon K.D."/>
            <person name="Konstantinidis K.T."/>
            <person name="Eloe-Fadrosh E.A."/>
            <person name="Kyrpides N.C."/>
            <person name="Woyke T."/>
        </authorList>
    </citation>
    <scope>NUCLEOTIDE SEQUENCE</scope>
    <source>
        <strain evidence="1">GVMAG-M-3300023184-178</strain>
    </source>
</reference>